<gene>
    <name evidence="2" type="ORF">J2X07_001314</name>
</gene>
<reference evidence="2 3" key="1">
    <citation type="submission" date="2023-07" db="EMBL/GenBank/DDBJ databases">
        <title>Sorghum-associated microbial communities from plants grown in Nebraska, USA.</title>
        <authorList>
            <person name="Schachtman D."/>
        </authorList>
    </citation>
    <scope>NUCLEOTIDE SEQUENCE [LARGE SCALE GENOMIC DNA]</scope>
    <source>
        <strain evidence="2 3">BE211</strain>
    </source>
</reference>
<dbReference type="EMBL" id="JAVDWA010000002">
    <property type="protein sequence ID" value="MDR7072337.1"/>
    <property type="molecule type" value="Genomic_DNA"/>
</dbReference>
<protein>
    <recommendedName>
        <fullName evidence="4">DUF2515 domain-containing protein</fullName>
    </recommendedName>
</protein>
<organism evidence="2 3">
    <name type="scientific">Fictibacillus barbaricus</name>
    <dbReference type="NCBI Taxonomy" id="182136"/>
    <lineage>
        <taxon>Bacteria</taxon>
        <taxon>Bacillati</taxon>
        <taxon>Bacillota</taxon>
        <taxon>Bacilli</taxon>
        <taxon>Bacillales</taxon>
        <taxon>Fictibacillaceae</taxon>
        <taxon>Fictibacillus</taxon>
    </lineage>
</organism>
<dbReference type="Pfam" id="PF10720">
    <property type="entry name" value="DUF2515"/>
    <property type="match status" value="1"/>
</dbReference>
<evidence type="ECO:0000313" key="2">
    <source>
        <dbReference type="EMBL" id="MDR7072337.1"/>
    </source>
</evidence>
<sequence>MKRSKRILTKLTLLPFHFFIQFFYLVKKEKNIWLIDDTLYQKLKQKWCKIKSAKTLPIIHFQKRNTELIQQIKKQTEHCNQNNITRTAAYLTFFKKHPEIHWAFLAHMVSRNAGYFMTDLKGEFLPHLIEHSTREKLYEMLEKGNSLIFQDAFPQLLLYEESKKEKQSLFYLCKYFNVSPFMEGIWELCFDGEVSPLLPVAQIINEQNHIEQHLIQTEEFQSIKNSLPFRLQNWLQLSQILFPVIPFKKATGKTMMNFENLNKRISLGKNLYVLLFQNNIYDRIFKFACSRTHTGSRKDYDPAVFTSKSLQKEQTKEKLSFFKTKNAPIYSPELLNVWKEPYTGPFSSSSWFSNFEIDPSLFSLDIKANQNVWLTYWAGLHKTEAAYLLKAFYQNKKKMPN</sequence>
<keyword evidence="1" id="KW-1133">Transmembrane helix</keyword>
<dbReference type="RefSeq" id="WP_310257629.1">
    <property type="nucleotide sequence ID" value="NZ_JAVDWA010000002.1"/>
</dbReference>
<keyword evidence="3" id="KW-1185">Reference proteome</keyword>
<name>A0ABU1TYS5_9BACL</name>
<keyword evidence="1" id="KW-0472">Membrane</keyword>
<comment type="caution">
    <text evidence="2">The sequence shown here is derived from an EMBL/GenBank/DDBJ whole genome shotgun (WGS) entry which is preliminary data.</text>
</comment>
<feature type="transmembrane region" description="Helical" evidence="1">
    <location>
        <begin position="7"/>
        <end position="26"/>
    </location>
</feature>
<evidence type="ECO:0000256" key="1">
    <source>
        <dbReference type="SAM" id="Phobius"/>
    </source>
</evidence>
<proteinExistence type="predicted"/>
<dbReference type="Proteomes" id="UP001258181">
    <property type="component" value="Unassembled WGS sequence"/>
</dbReference>
<accession>A0ABU1TYS5</accession>
<keyword evidence="1" id="KW-0812">Transmembrane</keyword>
<dbReference type="InterPro" id="IPR019658">
    <property type="entry name" value="DUF2515"/>
</dbReference>
<evidence type="ECO:0008006" key="4">
    <source>
        <dbReference type="Google" id="ProtNLM"/>
    </source>
</evidence>
<evidence type="ECO:0000313" key="3">
    <source>
        <dbReference type="Proteomes" id="UP001258181"/>
    </source>
</evidence>